<keyword evidence="2" id="KW-0690">Ribosome biogenesis</keyword>
<evidence type="ECO:0000256" key="9">
    <source>
        <dbReference type="SAM" id="MobiDB-lite"/>
    </source>
</evidence>
<keyword evidence="6" id="KW-0804">Transcription</keyword>
<dbReference type="InterPro" id="IPR053826">
    <property type="entry name" value="WDR75"/>
</dbReference>
<dbReference type="InterPro" id="IPR011047">
    <property type="entry name" value="Quinoprotein_ADH-like_sf"/>
</dbReference>
<evidence type="ECO:0000256" key="6">
    <source>
        <dbReference type="ARBA" id="ARBA00023163"/>
    </source>
</evidence>
<feature type="region of interest" description="Disordered" evidence="9">
    <location>
        <begin position="947"/>
        <end position="977"/>
    </location>
</feature>
<dbReference type="PROSITE" id="PS50294">
    <property type="entry name" value="WD_REPEATS_REGION"/>
    <property type="match status" value="1"/>
</dbReference>
<feature type="repeat" description="WD" evidence="8">
    <location>
        <begin position="428"/>
        <end position="469"/>
    </location>
</feature>
<evidence type="ECO:0000256" key="2">
    <source>
        <dbReference type="ARBA" id="ARBA00022517"/>
    </source>
</evidence>
<feature type="compositionally biased region" description="Basic residues" evidence="9">
    <location>
        <begin position="81"/>
        <end position="90"/>
    </location>
</feature>
<evidence type="ECO:0000256" key="3">
    <source>
        <dbReference type="ARBA" id="ARBA00022552"/>
    </source>
</evidence>
<sequence>MADATPQLKRKSEETVAQRKAKKQRMSEAAALKDARNGLESTPPSNNPTPKSDKTKKQPNLTPKPNGVSEEATITTPNISKKGKKDKKPRGQQTGDADQVEAQEDAVPGSSSTPSQKQPKNAKTSGTAVNGEAAEKALKKKEKKEKNSQNPEKWVESQLQGGWFLSADPIFSPDEKYLILANLRCLHVYAAETSLLANVLPVDGAGVLTAYALSSTKPNQVYVAGSNGVIRLWDWVTGTKIGRWEIGTSVLNMTVITHPESNEDLVYCHEVGKSHVINVRALRTKSHASQTELKQVLKTNSSVRGIQVLLQGKYVIVTSDNSMTVGKRRKASRTALQEFEYDWREFQFSKPITTVSAYFREPQESGKGKKAAQEQRDVIDIAVGEETGAILLFEDFLAAFAALESSLKGKKERKDKTDSAESLRPKRLHWHRDAVGAVKWSLDGNYIISGGDETVLTIWQLATGNPQHLPHLSAAIENIVVSPSGSSYALTLANNSVIVLSTTELEAKTNIVGIQSRRVDFEQLPKESPSGKAYLDIFHSVPMAVNPTSPNEVLFSVPSSQPRQRNEGLRPEPYLQTFDLANQRAKARQALTRNNATEPNVAPEGGRVIEPSVTLLQVSHDGEWLATVDEWVPPRADSGYLNEGIPEFNEEERLSRREVYLKIWRRDEQKSHWTLEARIDAPHFFENVCGNGKVFDLVADPTAAGFATVGEDHVVRIWKPKTRSRDGVVVRGARGEGLVTWSLDRSIEISDKLELLEGSQQSLPPRTSRLAFSADGSVLAAAISWASEADAGVTHLIDTNTAAIRRSITEIDVTELSGLGFVGQHLVVVADSITVWDMVSDQLAYSIPVKTTGIDRLERIPLVRLAVNESDGTFAVSLPLFEKNKSSESKLKKASSKLSIYTPDHDEALWTEKSRGITLALVSRRSEKGYVTLDSNSCIKSICPTSGSLQLPTPPPEENAELRRTTYGADEEEDEESARPLAALMVSDDLTQNIGDDEHIFNMQDLQNLINDGALPPPPMSMFSNVLALVGGPRR</sequence>
<dbReference type="OrthoDB" id="4096at2759"/>
<keyword evidence="3" id="KW-0698">rRNA processing</keyword>
<dbReference type="Pfam" id="PF00400">
    <property type="entry name" value="WD40"/>
    <property type="match status" value="1"/>
</dbReference>
<evidence type="ECO:0000256" key="4">
    <source>
        <dbReference type="ARBA" id="ARBA00022574"/>
    </source>
</evidence>
<dbReference type="InterPro" id="IPR001680">
    <property type="entry name" value="WD40_rpt"/>
</dbReference>
<dbReference type="GO" id="GO:2000234">
    <property type="term" value="P:positive regulation of rRNA processing"/>
    <property type="evidence" value="ECO:0007669"/>
    <property type="project" value="TreeGrafter"/>
</dbReference>
<evidence type="ECO:0000256" key="5">
    <source>
        <dbReference type="ARBA" id="ARBA00022737"/>
    </source>
</evidence>
<organism evidence="10 11">
    <name type="scientific">Clathrospora elynae</name>
    <dbReference type="NCBI Taxonomy" id="706981"/>
    <lineage>
        <taxon>Eukaryota</taxon>
        <taxon>Fungi</taxon>
        <taxon>Dikarya</taxon>
        <taxon>Ascomycota</taxon>
        <taxon>Pezizomycotina</taxon>
        <taxon>Dothideomycetes</taxon>
        <taxon>Pleosporomycetidae</taxon>
        <taxon>Pleosporales</taxon>
        <taxon>Diademaceae</taxon>
        <taxon>Clathrospora</taxon>
    </lineage>
</organism>
<feature type="compositionally biased region" description="Polar residues" evidence="9">
    <location>
        <begin position="109"/>
        <end position="128"/>
    </location>
</feature>
<dbReference type="AlphaFoldDB" id="A0A6A5T6G1"/>
<dbReference type="PANTHER" id="PTHR44215:SF1">
    <property type="entry name" value="WD REPEAT-CONTAINING PROTEIN 75"/>
    <property type="match status" value="1"/>
</dbReference>
<protein>
    <submittedName>
        <fullName evidence="10">WD40 repeat-like protein</fullName>
    </submittedName>
</protein>
<accession>A0A6A5T6G1</accession>
<dbReference type="Proteomes" id="UP000800038">
    <property type="component" value="Unassembled WGS sequence"/>
</dbReference>
<evidence type="ECO:0000256" key="8">
    <source>
        <dbReference type="PROSITE-ProRule" id="PRU00221"/>
    </source>
</evidence>
<dbReference type="EMBL" id="ML975997">
    <property type="protein sequence ID" value="KAF1947758.1"/>
    <property type="molecule type" value="Genomic_DNA"/>
</dbReference>
<reference evidence="10" key="1">
    <citation type="journal article" date="2020" name="Stud. Mycol.">
        <title>101 Dothideomycetes genomes: a test case for predicting lifestyles and emergence of pathogens.</title>
        <authorList>
            <person name="Haridas S."/>
            <person name="Albert R."/>
            <person name="Binder M."/>
            <person name="Bloem J."/>
            <person name="Labutti K."/>
            <person name="Salamov A."/>
            <person name="Andreopoulos B."/>
            <person name="Baker S."/>
            <person name="Barry K."/>
            <person name="Bills G."/>
            <person name="Bluhm B."/>
            <person name="Cannon C."/>
            <person name="Castanera R."/>
            <person name="Culley D."/>
            <person name="Daum C."/>
            <person name="Ezra D."/>
            <person name="Gonzalez J."/>
            <person name="Henrissat B."/>
            <person name="Kuo A."/>
            <person name="Liang C."/>
            <person name="Lipzen A."/>
            <person name="Lutzoni F."/>
            <person name="Magnuson J."/>
            <person name="Mondo S."/>
            <person name="Nolan M."/>
            <person name="Ohm R."/>
            <person name="Pangilinan J."/>
            <person name="Park H.-J."/>
            <person name="Ramirez L."/>
            <person name="Alfaro M."/>
            <person name="Sun H."/>
            <person name="Tritt A."/>
            <person name="Yoshinaga Y."/>
            <person name="Zwiers L.-H."/>
            <person name="Turgeon B."/>
            <person name="Goodwin S."/>
            <person name="Spatafora J."/>
            <person name="Crous P."/>
            <person name="Grigoriev I."/>
        </authorList>
    </citation>
    <scope>NUCLEOTIDE SEQUENCE</scope>
    <source>
        <strain evidence="10">CBS 161.51</strain>
    </source>
</reference>
<dbReference type="GO" id="GO:0003723">
    <property type="term" value="F:RNA binding"/>
    <property type="evidence" value="ECO:0007669"/>
    <property type="project" value="InterPro"/>
</dbReference>
<proteinExistence type="predicted"/>
<dbReference type="GO" id="GO:0045943">
    <property type="term" value="P:positive regulation of transcription by RNA polymerase I"/>
    <property type="evidence" value="ECO:0007669"/>
    <property type="project" value="InterPro"/>
</dbReference>
<dbReference type="SMART" id="SM00320">
    <property type="entry name" value="WD40"/>
    <property type="match status" value="4"/>
</dbReference>
<keyword evidence="11" id="KW-1185">Reference proteome</keyword>
<dbReference type="GO" id="GO:0032040">
    <property type="term" value="C:small-subunit processome"/>
    <property type="evidence" value="ECO:0007669"/>
    <property type="project" value="InterPro"/>
</dbReference>
<feature type="region of interest" description="Disordered" evidence="9">
    <location>
        <begin position="1"/>
        <end position="155"/>
    </location>
</feature>
<evidence type="ECO:0000256" key="1">
    <source>
        <dbReference type="ARBA" id="ARBA00004604"/>
    </source>
</evidence>
<dbReference type="GO" id="GO:0006364">
    <property type="term" value="P:rRNA processing"/>
    <property type="evidence" value="ECO:0007669"/>
    <property type="project" value="UniProtKB-KW"/>
</dbReference>
<keyword evidence="5" id="KW-0677">Repeat</keyword>
<dbReference type="PROSITE" id="PS50082">
    <property type="entry name" value="WD_REPEATS_2"/>
    <property type="match status" value="1"/>
</dbReference>
<keyword evidence="4 8" id="KW-0853">WD repeat</keyword>
<name>A0A6A5T6G1_9PLEO</name>
<keyword evidence="7" id="KW-0539">Nucleus</keyword>
<gene>
    <name evidence="10" type="ORF">EJ02DRAFT_364013</name>
</gene>
<evidence type="ECO:0000313" key="10">
    <source>
        <dbReference type="EMBL" id="KAF1947758.1"/>
    </source>
</evidence>
<dbReference type="SUPFAM" id="SSF50998">
    <property type="entry name" value="Quinoprotein alcohol dehydrogenase-like"/>
    <property type="match status" value="1"/>
</dbReference>
<dbReference type="InterPro" id="IPR015943">
    <property type="entry name" value="WD40/YVTN_repeat-like_dom_sf"/>
</dbReference>
<dbReference type="SUPFAM" id="SSF69322">
    <property type="entry name" value="Tricorn protease domain 2"/>
    <property type="match status" value="1"/>
</dbReference>
<dbReference type="Gene3D" id="2.130.10.10">
    <property type="entry name" value="YVTN repeat-like/Quinoprotein amine dehydrogenase"/>
    <property type="match status" value="3"/>
</dbReference>
<dbReference type="PANTHER" id="PTHR44215">
    <property type="entry name" value="WD REPEAT-CONTAINING PROTEIN 75"/>
    <property type="match status" value="1"/>
</dbReference>
<feature type="compositionally biased region" description="Low complexity" evidence="9">
    <location>
        <begin position="41"/>
        <end position="50"/>
    </location>
</feature>
<evidence type="ECO:0000313" key="11">
    <source>
        <dbReference type="Proteomes" id="UP000800038"/>
    </source>
</evidence>
<comment type="subcellular location">
    <subcellularLocation>
        <location evidence="1">Nucleus</location>
        <location evidence="1">Nucleolus</location>
    </subcellularLocation>
</comment>
<evidence type="ECO:0000256" key="7">
    <source>
        <dbReference type="ARBA" id="ARBA00023242"/>
    </source>
</evidence>